<organism evidence="2 3">
    <name type="scientific">Paenibacillus thailandensis</name>
    <dbReference type="NCBI Taxonomy" id="393250"/>
    <lineage>
        <taxon>Bacteria</taxon>
        <taxon>Bacillati</taxon>
        <taxon>Bacillota</taxon>
        <taxon>Bacilli</taxon>
        <taxon>Bacillales</taxon>
        <taxon>Paenibacillaceae</taxon>
        <taxon>Paenibacillus</taxon>
    </lineage>
</organism>
<comment type="caution">
    <text evidence="2">The sequence shown here is derived from an EMBL/GenBank/DDBJ whole genome shotgun (WGS) entry which is preliminary data.</text>
</comment>
<dbReference type="EMBL" id="JBHUMY010000043">
    <property type="protein sequence ID" value="MFD2663547.1"/>
    <property type="molecule type" value="Genomic_DNA"/>
</dbReference>
<protein>
    <submittedName>
        <fullName evidence="2">DUF6526 family protein</fullName>
    </submittedName>
</protein>
<reference evidence="3" key="1">
    <citation type="journal article" date="2019" name="Int. J. Syst. Evol. Microbiol.">
        <title>The Global Catalogue of Microorganisms (GCM) 10K type strain sequencing project: providing services to taxonomists for standard genome sequencing and annotation.</title>
        <authorList>
            <consortium name="The Broad Institute Genomics Platform"/>
            <consortium name="The Broad Institute Genome Sequencing Center for Infectious Disease"/>
            <person name="Wu L."/>
            <person name="Ma J."/>
        </authorList>
    </citation>
    <scope>NUCLEOTIDE SEQUENCE [LARGE SCALE GENOMIC DNA]</scope>
    <source>
        <strain evidence="3">TISTR 1827</strain>
    </source>
</reference>
<feature type="transmembrane region" description="Helical" evidence="1">
    <location>
        <begin position="44"/>
        <end position="65"/>
    </location>
</feature>
<keyword evidence="1" id="KW-1133">Transmembrane helix</keyword>
<dbReference type="Proteomes" id="UP001597493">
    <property type="component" value="Unassembled WGS sequence"/>
</dbReference>
<name>A0ABW5R4Z1_9BACL</name>
<evidence type="ECO:0000313" key="3">
    <source>
        <dbReference type="Proteomes" id="UP001597493"/>
    </source>
</evidence>
<sequence>MKQQNYRNHVRWNPAFHFFLVPLGFIALSAAIVYLFVANWTTESVLASALFISLSFISAMTLFMVRRFACKVQDRAIRAEENLRHYVLTGRLLDPRLTMGQITALRFASDDELPSLCEKAVNEQATPDSLKRSILSWRADHERV</sequence>
<evidence type="ECO:0000313" key="2">
    <source>
        <dbReference type="EMBL" id="MFD2663547.1"/>
    </source>
</evidence>
<proteinExistence type="predicted"/>
<evidence type="ECO:0000256" key="1">
    <source>
        <dbReference type="SAM" id="Phobius"/>
    </source>
</evidence>
<keyword evidence="3" id="KW-1185">Reference proteome</keyword>
<accession>A0ABW5R4Z1</accession>
<keyword evidence="1" id="KW-0472">Membrane</keyword>
<gene>
    <name evidence="2" type="ORF">ACFSW5_25230</name>
</gene>
<feature type="transmembrane region" description="Helical" evidence="1">
    <location>
        <begin position="12"/>
        <end position="38"/>
    </location>
</feature>
<keyword evidence="1" id="KW-0812">Transmembrane</keyword>
<dbReference type="RefSeq" id="WP_379279775.1">
    <property type="nucleotide sequence ID" value="NZ_JBHUGT010000011.1"/>
</dbReference>
<dbReference type="InterPro" id="IPR045385">
    <property type="entry name" value="DUF6526"/>
</dbReference>
<dbReference type="Pfam" id="PF20136">
    <property type="entry name" value="DUF6526"/>
    <property type="match status" value="1"/>
</dbReference>